<dbReference type="RefSeq" id="WP_232052526.1">
    <property type="nucleotide sequence ID" value="NZ_AP019846.1"/>
</dbReference>
<dbReference type="AlphaFoldDB" id="A0A510L8G4"/>
<proteinExistence type="predicted"/>
<evidence type="ECO:0000313" key="2">
    <source>
        <dbReference type="Proteomes" id="UP000321561"/>
    </source>
</evidence>
<name>A0A510L8G4_9FUSO</name>
<evidence type="ECO:0000313" key="1">
    <source>
        <dbReference type="EMBL" id="BBM60268.1"/>
    </source>
</evidence>
<accession>A0A510L8G4</accession>
<organism evidence="1 2">
    <name type="scientific">Leptotrichia hongkongensis</name>
    <dbReference type="NCBI Taxonomy" id="554406"/>
    <lineage>
        <taxon>Bacteria</taxon>
        <taxon>Fusobacteriati</taxon>
        <taxon>Fusobacteriota</taxon>
        <taxon>Fusobacteriia</taxon>
        <taxon>Fusobacteriales</taxon>
        <taxon>Leptotrichiaceae</taxon>
        <taxon>Leptotrichia</taxon>
    </lineage>
</organism>
<sequence length="360" mass="43127">MKISYKGIGSDLKNILFKEFEKNEDTLFVFENSASFFEIKREFLQDEEMQQKLGIFQNFKMMNSYDFYENVFVTDKIVVKEEKQVVLFYNALTEKLKKDMKVNNYYDIIDVAYNYYNLFAELQEYKIDLEKIELEKWQVETFRTLVEIDNEMKKVVQQKGLILPYMLRNVENISNNFLNKFSKICFVNKVKITPFEKELIGEIENRGIAVENILQLSENDFNEEKLKIKDSFSLPEKNEFLEKFGTNIKIFQYENKFSQVLGIVKKLDESENEEKIENRVNYKIYDLQDNGEDGKKDYQLLRQEKISSNLELTMKKTKIYKILELICNILENVKIVEKNWKIMRNLKILKKKMKKILGMI</sequence>
<dbReference type="EMBL" id="AP019846">
    <property type="protein sequence ID" value="BBM60268.1"/>
    <property type="molecule type" value="Genomic_DNA"/>
</dbReference>
<protein>
    <submittedName>
        <fullName evidence="1">Uncharacterized protein</fullName>
    </submittedName>
</protein>
<gene>
    <name evidence="1" type="ORF">JMUB5056_1870</name>
</gene>
<dbReference type="KEGG" id="lhg:JMUB5056_1870"/>
<dbReference type="Proteomes" id="UP000321561">
    <property type="component" value="Chromosome"/>
</dbReference>
<reference evidence="1 2" key="1">
    <citation type="submission" date="2019-07" db="EMBL/GenBank/DDBJ databases">
        <title>Complete Genome Sequence of Leptotrichia hongkongensis Strain JMUB5056.</title>
        <authorList>
            <person name="Watanabe S."/>
            <person name="Cui L."/>
        </authorList>
    </citation>
    <scope>NUCLEOTIDE SEQUENCE [LARGE SCALE GENOMIC DNA]</scope>
    <source>
        <strain evidence="1 2">JMUB5056</strain>
    </source>
</reference>